<accession>A0A4T0URR1</accession>
<dbReference type="OrthoDB" id="5290698at2"/>
<sequence>MAPSNTGTVMLRLALALCVLAVASPAHSTPPPLRVGVIGAFTGGSAPMGLAMRAGVRLAAEQVNRTGGVLGRQVELVERDDGGVPAIGASHARALSAPPAVDAVIGFVNTPVALPALDQLQARKIPTLIAVATASELTRRHAGEATHYIFRVATPDTLQAELIVREAISERGLRRVAILADNSAYGAGGERELTHALARRGLTPVLVQRFGAHERDLGGAVRAAREAGAELVLTYALGPQLAAIADAMAQQGWRVPLMGSWTLALPNFIDHAGPAAEGARMVQTLIEDGSDPAQQAFVATLRTRQHTRRLSSPVAAAQGHDALLLWAAALRQAGSSQPDAVVTALEQLREPVDGVLARYYRPFSRHDHEAVDARIPLIGVVRGGRVGFAHPQDKARLRPDLTRTP</sequence>
<dbReference type="InterPro" id="IPR028081">
    <property type="entry name" value="Leu-bd"/>
</dbReference>
<comment type="similarity">
    <text evidence="1">Belongs to the leucine-binding protein family.</text>
</comment>
<dbReference type="Gene3D" id="3.40.50.2300">
    <property type="match status" value="2"/>
</dbReference>
<dbReference type="PANTHER" id="PTHR30483">
    <property type="entry name" value="LEUCINE-SPECIFIC-BINDING PROTEIN"/>
    <property type="match status" value="1"/>
</dbReference>
<feature type="signal peptide" evidence="5">
    <location>
        <begin position="1"/>
        <end position="28"/>
    </location>
</feature>
<name>A0A4T0URR1_9NEIS</name>
<evidence type="ECO:0000256" key="1">
    <source>
        <dbReference type="ARBA" id="ARBA00010062"/>
    </source>
</evidence>
<keyword evidence="2" id="KW-0813">Transport</keyword>
<dbReference type="Pfam" id="PF13458">
    <property type="entry name" value="Peripla_BP_6"/>
    <property type="match status" value="1"/>
</dbReference>
<dbReference type="AlphaFoldDB" id="A0A4T0URR1"/>
<evidence type="ECO:0000256" key="5">
    <source>
        <dbReference type="SAM" id="SignalP"/>
    </source>
</evidence>
<dbReference type="Proteomes" id="UP000308891">
    <property type="component" value="Unassembled WGS sequence"/>
</dbReference>
<evidence type="ECO:0000313" key="7">
    <source>
        <dbReference type="EMBL" id="TIC81407.1"/>
    </source>
</evidence>
<evidence type="ECO:0000259" key="6">
    <source>
        <dbReference type="Pfam" id="PF13458"/>
    </source>
</evidence>
<comment type="caution">
    <text evidence="7">The sequence shown here is derived from an EMBL/GenBank/DDBJ whole genome shotgun (WGS) entry which is preliminary data.</text>
</comment>
<dbReference type="InterPro" id="IPR028082">
    <property type="entry name" value="Peripla_BP_I"/>
</dbReference>
<dbReference type="PRINTS" id="PR00337">
    <property type="entry name" value="LEUILEVALBP"/>
</dbReference>
<dbReference type="SUPFAM" id="SSF53822">
    <property type="entry name" value="Periplasmic binding protein-like I"/>
    <property type="match status" value="1"/>
</dbReference>
<keyword evidence="4" id="KW-0029">Amino-acid transport</keyword>
<dbReference type="PANTHER" id="PTHR30483:SF6">
    <property type="entry name" value="PERIPLASMIC BINDING PROTEIN OF ABC TRANSPORTER FOR NATURAL AMINO ACIDS"/>
    <property type="match status" value="1"/>
</dbReference>
<protein>
    <submittedName>
        <fullName evidence="7">Amino acid ABC transporter substrate-binding protein</fullName>
    </submittedName>
</protein>
<dbReference type="InterPro" id="IPR051010">
    <property type="entry name" value="BCAA_transport"/>
</dbReference>
<organism evidence="7 8">
    <name type="scientific">Crenobacter intestini</name>
    <dbReference type="NCBI Taxonomy" id="2563443"/>
    <lineage>
        <taxon>Bacteria</taxon>
        <taxon>Pseudomonadati</taxon>
        <taxon>Pseudomonadota</taxon>
        <taxon>Betaproteobacteria</taxon>
        <taxon>Neisseriales</taxon>
        <taxon>Neisseriaceae</taxon>
        <taxon>Crenobacter</taxon>
    </lineage>
</organism>
<gene>
    <name evidence="7" type="ORF">E5K04_10845</name>
</gene>
<feature type="chain" id="PRO_5020888881" evidence="5">
    <location>
        <begin position="29"/>
        <end position="405"/>
    </location>
</feature>
<evidence type="ECO:0000256" key="3">
    <source>
        <dbReference type="ARBA" id="ARBA00022729"/>
    </source>
</evidence>
<keyword evidence="3 5" id="KW-0732">Signal</keyword>
<feature type="domain" description="Leucine-binding protein" evidence="6">
    <location>
        <begin position="32"/>
        <end position="371"/>
    </location>
</feature>
<reference evidence="7 8" key="1">
    <citation type="submission" date="2019-04" db="EMBL/GenBank/DDBJ databases">
        <title>Crenobacter sp. nov.</title>
        <authorList>
            <person name="Shi S."/>
        </authorList>
    </citation>
    <scope>NUCLEOTIDE SEQUENCE [LARGE SCALE GENOMIC DNA]</scope>
    <source>
        <strain evidence="7 8">GY 70310</strain>
    </source>
</reference>
<evidence type="ECO:0000313" key="8">
    <source>
        <dbReference type="Proteomes" id="UP000308891"/>
    </source>
</evidence>
<evidence type="ECO:0000256" key="2">
    <source>
        <dbReference type="ARBA" id="ARBA00022448"/>
    </source>
</evidence>
<proteinExistence type="inferred from homology"/>
<keyword evidence="8" id="KW-1185">Reference proteome</keyword>
<dbReference type="EMBL" id="STGJ01000011">
    <property type="protein sequence ID" value="TIC81407.1"/>
    <property type="molecule type" value="Genomic_DNA"/>
</dbReference>
<dbReference type="GO" id="GO:0006865">
    <property type="term" value="P:amino acid transport"/>
    <property type="evidence" value="ECO:0007669"/>
    <property type="project" value="UniProtKB-KW"/>
</dbReference>
<dbReference type="InterPro" id="IPR000709">
    <property type="entry name" value="Leu_Ile_Val-bd"/>
</dbReference>
<dbReference type="CDD" id="cd06335">
    <property type="entry name" value="PBP1_ABC_ligand_binding-like"/>
    <property type="match status" value="1"/>
</dbReference>
<evidence type="ECO:0000256" key="4">
    <source>
        <dbReference type="ARBA" id="ARBA00022970"/>
    </source>
</evidence>